<gene>
    <name evidence="2" type="ORF">SAMN06275492_13513</name>
</gene>
<evidence type="ECO:0000256" key="1">
    <source>
        <dbReference type="ARBA" id="ARBA00022649"/>
    </source>
</evidence>
<protein>
    <submittedName>
        <fullName evidence="2">mRNA interferase RelE/StbE</fullName>
    </submittedName>
</protein>
<dbReference type="EMBL" id="FXBB01000035">
    <property type="protein sequence ID" value="SMG44226.1"/>
    <property type="molecule type" value="Genomic_DNA"/>
</dbReference>
<dbReference type="STRING" id="561720.SAMN06275492_13513"/>
<accession>A0A1X7KS09</accession>
<keyword evidence="3" id="KW-1185">Reference proteome</keyword>
<evidence type="ECO:0000313" key="2">
    <source>
        <dbReference type="EMBL" id="SMG44226.1"/>
    </source>
</evidence>
<dbReference type="InterPro" id="IPR035093">
    <property type="entry name" value="RelE/ParE_toxin_dom_sf"/>
</dbReference>
<dbReference type="OrthoDB" id="163524at2"/>
<dbReference type="AlphaFoldDB" id="A0A1X7KS09"/>
<reference evidence="3" key="1">
    <citation type="submission" date="2017-04" db="EMBL/GenBank/DDBJ databases">
        <authorList>
            <person name="Varghese N."/>
            <person name="Submissions S."/>
        </authorList>
    </citation>
    <scope>NUCLEOTIDE SEQUENCE [LARGE SCALE GENOMIC DNA]</scope>
    <source>
        <strain evidence="3">USBA 82</strain>
    </source>
</reference>
<dbReference type="RefSeq" id="WP_085545360.1">
    <property type="nucleotide sequence ID" value="NZ_FXBB01000035.1"/>
</dbReference>
<proteinExistence type="predicted"/>
<dbReference type="Pfam" id="PF05016">
    <property type="entry name" value="ParE_toxin"/>
    <property type="match status" value="1"/>
</dbReference>
<evidence type="ECO:0000313" key="3">
    <source>
        <dbReference type="Proteomes" id="UP000193355"/>
    </source>
</evidence>
<dbReference type="InterPro" id="IPR007712">
    <property type="entry name" value="RelE/ParE_toxin"/>
</dbReference>
<dbReference type="Proteomes" id="UP000193355">
    <property type="component" value="Unassembled WGS sequence"/>
</dbReference>
<name>A0A1X7KS09_9BACT</name>
<organism evidence="2 3">
    <name type="scientific">Dethiosulfovibrio salsuginis</name>
    <dbReference type="NCBI Taxonomy" id="561720"/>
    <lineage>
        <taxon>Bacteria</taxon>
        <taxon>Thermotogati</taxon>
        <taxon>Synergistota</taxon>
        <taxon>Synergistia</taxon>
        <taxon>Synergistales</taxon>
        <taxon>Dethiosulfovibrionaceae</taxon>
        <taxon>Dethiosulfovibrio</taxon>
    </lineage>
</organism>
<keyword evidence="1" id="KW-1277">Toxin-antitoxin system</keyword>
<dbReference type="InterPro" id="IPR052747">
    <property type="entry name" value="TA_system_RelE_toxin"/>
</dbReference>
<sequence>MRDRGYRVDIKNSALKALKKLDKATRKRLSEAIFSLSDEPRPHGVRKLTGSDFLYRIRVGEYRIIYQVQDDILVVLVVRLVSRSDIYRNLD</sequence>
<dbReference type="PANTHER" id="PTHR38813:SF1">
    <property type="entry name" value="TOXIN RELE1-RELATED"/>
    <property type="match status" value="1"/>
</dbReference>
<dbReference type="PANTHER" id="PTHR38813">
    <property type="match status" value="1"/>
</dbReference>
<dbReference type="SUPFAM" id="SSF143011">
    <property type="entry name" value="RelE-like"/>
    <property type="match status" value="1"/>
</dbReference>
<dbReference type="Gene3D" id="3.30.2310.20">
    <property type="entry name" value="RelE-like"/>
    <property type="match status" value="1"/>
</dbReference>